<gene>
    <name evidence="2" type="ORF">AKAME5_001746600</name>
</gene>
<organism evidence="2 3">
    <name type="scientific">Lates japonicus</name>
    <name type="common">Japanese lates</name>
    <dbReference type="NCBI Taxonomy" id="270547"/>
    <lineage>
        <taxon>Eukaryota</taxon>
        <taxon>Metazoa</taxon>
        <taxon>Chordata</taxon>
        <taxon>Craniata</taxon>
        <taxon>Vertebrata</taxon>
        <taxon>Euteleostomi</taxon>
        <taxon>Actinopterygii</taxon>
        <taxon>Neopterygii</taxon>
        <taxon>Teleostei</taxon>
        <taxon>Neoteleostei</taxon>
        <taxon>Acanthomorphata</taxon>
        <taxon>Carangaria</taxon>
        <taxon>Carangaria incertae sedis</taxon>
        <taxon>Centropomidae</taxon>
        <taxon>Lates</taxon>
    </lineage>
</organism>
<protein>
    <submittedName>
        <fullName evidence="2">Uncharacterized protein</fullName>
    </submittedName>
</protein>
<comment type="caution">
    <text evidence="2">The sequence shown here is derived from an EMBL/GenBank/DDBJ whole genome shotgun (WGS) entry which is preliminary data.</text>
</comment>
<evidence type="ECO:0000256" key="1">
    <source>
        <dbReference type="SAM" id="MobiDB-lite"/>
    </source>
</evidence>
<sequence>MLTPHCSLHFSQMMAMICASLGLKHLREVDLWANLPVLSISLQAMYLPVKRNQVVDFLSHHKSPPGEWQLHPEVVRPICGFFGRAEVDLFASEVLTHCLLWLSLAEETSPLGMDMVSPSAQALLQSAMASSQQEGSPVPVRSSELASPSLSPPAVCLAPGGSKSLLSGCMDAVRQTILTARAPSTRLQYENRWKLFSHWCAASRRSEDASPKNHESSSLGPVPSVGYTMLVSFSAPGTAFLPKLVMDILYRHASGFLSTFPGY</sequence>
<name>A0AAD3N700_LATJO</name>
<dbReference type="EMBL" id="BRZM01000086">
    <property type="protein sequence ID" value="GLD66036.1"/>
    <property type="molecule type" value="Genomic_DNA"/>
</dbReference>
<accession>A0AAD3N700</accession>
<evidence type="ECO:0000313" key="2">
    <source>
        <dbReference type="EMBL" id="GLD66036.1"/>
    </source>
</evidence>
<evidence type="ECO:0000313" key="3">
    <source>
        <dbReference type="Proteomes" id="UP001279410"/>
    </source>
</evidence>
<dbReference type="Proteomes" id="UP001279410">
    <property type="component" value="Unassembled WGS sequence"/>
</dbReference>
<proteinExistence type="predicted"/>
<feature type="region of interest" description="Disordered" evidence="1">
    <location>
        <begin position="126"/>
        <end position="145"/>
    </location>
</feature>
<dbReference type="AlphaFoldDB" id="A0AAD3N700"/>
<reference evidence="2" key="1">
    <citation type="submission" date="2022-08" db="EMBL/GenBank/DDBJ databases">
        <title>Genome sequencing of akame (Lates japonicus).</title>
        <authorList>
            <person name="Hashiguchi Y."/>
            <person name="Takahashi H."/>
        </authorList>
    </citation>
    <scope>NUCLEOTIDE SEQUENCE</scope>
    <source>
        <strain evidence="2">Kochi</strain>
    </source>
</reference>
<keyword evidence="3" id="KW-1185">Reference proteome</keyword>